<sequence>MDKLKLLKLRYVRVRLARSYKNFPELRWLYWSHCPLTKIPSCLLGSSLVALHMSDGWLKNFEPPMVLNSLKILNLKYSLDLVSIRHLSRLPNLKTLILSHCWSLSLTQVCKTIGGLKKLSLLDFGGRHRPRNKKYANPLQLLKTLFTGGGMPQLFLVPFPDSLKNLFLSYSHDDSSSLSKQHSSFYNHLNFGSNPLMLLTNYTNLKMLRVLDVSDCRNIKSLLCLQSTLEELYTSLCSSLEKITFELDRFRLRKFEYFERQNLFEIQGFLKLVPLAKVDEADLGHMKWIKTYHDTEVNLAGDDVNRYGCHTKVLYEYGIMSTYLAGIKDQSMPMSKYVSSSSFLSFRVPSCPEKCRIRGLNITASYRRFGTSHNKDKDRWALFTKVSNTTKGLTWMYNPLIYCDPGVGVDAVWLSYWPIGNILEAGDEINVTIIVGDRLIVSKCGVSLVFIYDGEVELEYYKYYKIEEEVIGGDLSEFELTTGVYYLCRHDYFKSTTPDWLNMLVGDTIPHKGLRGWRKSPQSDCKMSCMSRLVYRDDPYSD</sequence>
<reference evidence="1 2" key="1">
    <citation type="submission" date="2022-01" db="EMBL/GenBank/DDBJ databases">
        <authorList>
            <person name="Xiong W."/>
            <person name="Schranz E."/>
        </authorList>
    </citation>
    <scope>NUCLEOTIDE SEQUENCE [LARGE SCALE GENOMIC DNA]</scope>
</reference>
<evidence type="ECO:0000313" key="2">
    <source>
        <dbReference type="Proteomes" id="UP001157418"/>
    </source>
</evidence>
<dbReference type="InterPro" id="IPR032675">
    <property type="entry name" value="LRR_dom_sf"/>
</dbReference>
<dbReference type="PANTHER" id="PTHR11017">
    <property type="entry name" value="LEUCINE-RICH REPEAT-CONTAINING PROTEIN"/>
    <property type="match status" value="1"/>
</dbReference>
<name>A0AAU9PFP7_9ASTR</name>
<protein>
    <submittedName>
        <fullName evidence="1">Uncharacterized protein</fullName>
    </submittedName>
</protein>
<dbReference type="PANTHER" id="PTHR11017:SF492">
    <property type="entry name" value="TIR DOMAIN, P-LOOP CONTAINING NUCLEOSIDE TRIPHOSPHATE HYDROLASE"/>
    <property type="match status" value="1"/>
</dbReference>
<dbReference type="AlphaFoldDB" id="A0AAU9PFP7"/>
<keyword evidence="2" id="KW-1185">Reference proteome</keyword>
<organism evidence="1 2">
    <name type="scientific">Lactuca virosa</name>
    <dbReference type="NCBI Taxonomy" id="75947"/>
    <lineage>
        <taxon>Eukaryota</taxon>
        <taxon>Viridiplantae</taxon>
        <taxon>Streptophyta</taxon>
        <taxon>Embryophyta</taxon>
        <taxon>Tracheophyta</taxon>
        <taxon>Spermatophyta</taxon>
        <taxon>Magnoliopsida</taxon>
        <taxon>eudicotyledons</taxon>
        <taxon>Gunneridae</taxon>
        <taxon>Pentapetalae</taxon>
        <taxon>asterids</taxon>
        <taxon>campanulids</taxon>
        <taxon>Asterales</taxon>
        <taxon>Asteraceae</taxon>
        <taxon>Cichorioideae</taxon>
        <taxon>Cichorieae</taxon>
        <taxon>Lactucinae</taxon>
        <taxon>Lactuca</taxon>
    </lineage>
</organism>
<dbReference type="Gene3D" id="3.80.10.10">
    <property type="entry name" value="Ribonuclease Inhibitor"/>
    <property type="match status" value="1"/>
</dbReference>
<evidence type="ECO:0000313" key="1">
    <source>
        <dbReference type="EMBL" id="CAH1449167.1"/>
    </source>
</evidence>
<dbReference type="Proteomes" id="UP001157418">
    <property type="component" value="Unassembled WGS sequence"/>
</dbReference>
<gene>
    <name evidence="1" type="ORF">LVIROSA_LOCUS34670</name>
</gene>
<comment type="caution">
    <text evidence="1">The sequence shown here is derived from an EMBL/GenBank/DDBJ whole genome shotgun (WGS) entry which is preliminary data.</text>
</comment>
<dbReference type="InterPro" id="IPR044974">
    <property type="entry name" value="Disease_R_plants"/>
</dbReference>
<dbReference type="SUPFAM" id="SSF52058">
    <property type="entry name" value="L domain-like"/>
    <property type="match status" value="1"/>
</dbReference>
<proteinExistence type="predicted"/>
<dbReference type="EMBL" id="CAKMRJ010005634">
    <property type="protein sequence ID" value="CAH1449167.1"/>
    <property type="molecule type" value="Genomic_DNA"/>
</dbReference>
<accession>A0AAU9PFP7</accession>
<dbReference type="GO" id="GO:0006952">
    <property type="term" value="P:defense response"/>
    <property type="evidence" value="ECO:0007669"/>
    <property type="project" value="InterPro"/>
</dbReference>